<dbReference type="EMBL" id="KV417662">
    <property type="protein sequence ID" value="KZP11515.1"/>
    <property type="molecule type" value="Genomic_DNA"/>
</dbReference>
<sequence>MFCTVKLYRAWHDLGEGDGERQEEVEEGERLVGAKVRRCEWVVWLARSKMRPGELVRVVESLSLNRRRTVRRPSYLRTRAYGTTHGSSYAMGIGRSCSVASPSRWHPRVGGLYNFLLIEYDNRRLAIARGGDGVETRARHVIRHRSSDGPHS</sequence>
<protein>
    <submittedName>
        <fullName evidence="1">Uncharacterized protein</fullName>
    </submittedName>
</protein>
<proteinExistence type="predicted"/>
<dbReference type="Proteomes" id="UP000076532">
    <property type="component" value="Unassembled WGS sequence"/>
</dbReference>
<gene>
    <name evidence="1" type="ORF">FIBSPDRAFT_185545</name>
</gene>
<accession>A0A166AE68</accession>
<organism evidence="1 2">
    <name type="scientific">Athelia psychrophila</name>
    <dbReference type="NCBI Taxonomy" id="1759441"/>
    <lineage>
        <taxon>Eukaryota</taxon>
        <taxon>Fungi</taxon>
        <taxon>Dikarya</taxon>
        <taxon>Basidiomycota</taxon>
        <taxon>Agaricomycotina</taxon>
        <taxon>Agaricomycetes</taxon>
        <taxon>Agaricomycetidae</taxon>
        <taxon>Atheliales</taxon>
        <taxon>Atheliaceae</taxon>
        <taxon>Athelia</taxon>
    </lineage>
</organism>
<name>A0A166AE68_9AGAM</name>
<dbReference type="AlphaFoldDB" id="A0A166AE68"/>
<evidence type="ECO:0000313" key="1">
    <source>
        <dbReference type="EMBL" id="KZP11515.1"/>
    </source>
</evidence>
<evidence type="ECO:0000313" key="2">
    <source>
        <dbReference type="Proteomes" id="UP000076532"/>
    </source>
</evidence>
<reference evidence="1 2" key="1">
    <citation type="journal article" date="2016" name="Mol. Biol. Evol.">
        <title>Comparative Genomics of Early-Diverging Mushroom-Forming Fungi Provides Insights into the Origins of Lignocellulose Decay Capabilities.</title>
        <authorList>
            <person name="Nagy L.G."/>
            <person name="Riley R."/>
            <person name="Tritt A."/>
            <person name="Adam C."/>
            <person name="Daum C."/>
            <person name="Floudas D."/>
            <person name="Sun H."/>
            <person name="Yadav J.S."/>
            <person name="Pangilinan J."/>
            <person name="Larsson K.H."/>
            <person name="Matsuura K."/>
            <person name="Barry K."/>
            <person name="Labutti K."/>
            <person name="Kuo R."/>
            <person name="Ohm R.A."/>
            <person name="Bhattacharya S.S."/>
            <person name="Shirouzu T."/>
            <person name="Yoshinaga Y."/>
            <person name="Martin F.M."/>
            <person name="Grigoriev I.V."/>
            <person name="Hibbett D.S."/>
        </authorList>
    </citation>
    <scope>NUCLEOTIDE SEQUENCE [LARGE SCALE GENOMIC DNA]</scope>
    <source>
        <strain evidence="1 2">CBS 109695</strain>
    </source>
</reference>
<keyword evidence="2" id="KW-1185">Reference proteome</keyword>